<dbReference type="SUPFAM" id="SSF54928">
    <property type="entry name" value="RNA-binding domain, RBD"/>
    <property type="match status" value="1"/>
</dbReference>
<dbReference type="InterPro" id="IPR012677">
    <property type="entry name" value="Nucleotide-bd_a/b_plait_sf"/>
</dbReference>
<evidence type="ECO:0000256" key="2">
    <source>
        <dbReference type="SAM" id="SignalP"/>
    </source>
</evidence>
<keyword evidence="4" id="KW-1185">Reference proteome</keyword>
<dbReference type="AlphaFoldDB" id="A0A091DPV7"/>
<feature type="chain" id="PRO_5001873590" evidence="2">
    <location>
        <begin position="22"/>
        <end position="231"/>
    </location>
</feature>
<name>A0A091DPV7_FUKDA</name>
<evidence type="ECO:0000256" key="1">
    <source>
        <dbReference type="SAM" id="MobiDB-lite"/>
    </source>
</evidence>
<keyword evidence="2" id="KW-0732">Signal</keyword>
<dbReference type="Gene3D" id="3.30.70.330">
    <property type="match status" value="1"/>
</dbReference>
<evidence type="ECO:0000313" key="3">
    <source>
        <dbReference type="EMBL" id="KFO24846.1"/>
    </source>
</evidence>
<sequence>MATRNLKAIGLPLRLLRFSICEEIPCGVAAKEVIPLGLPFGKVTNHLMLKGRSQAFLEMASAEAAVTMDADPVNTSYARMALDGQNIWNACCTPHPDFSKLTSLNAKRNNDKSRDCTRLDLPSGDGQSSLDPPVAAAFDAPGIISSPNAGAAGFVPAIELSQATSLFVSAVPGALGPLVLASSAIITGRMAFLGHVVNQEVLLYLSPISVLISSHHMDFLSYLEYTVMCTE</sequence>
<dbReference type="Proteomes" id="UP000028990">
    <property type="component" value="Unassembled WGS sequence"/>
</dbReference>
<accession>A0A091DPV7</accession>
<dbReference type="InterPro" id="IPR035979">
    <property type="entry name" value="RBD_domain_sf"/>
</dbReference>
<protein>
    <submittedName>
        <fullName evidence="3">Regulator of differentiation 1</fullName>
    </submittedName>
</protein>
<organism evidence="3 4">
    <name type="scientific">Fukomys damarensis</name>
    <name type="common">Damaraland mole rat</name>
    <name type="synonym">Cryptomys damarensis</name>
    <dbReference type="NCBI Taxonomy" id="885580"/>
    <lineage>
        <taxon>Eukaryota</taxon>
        <taxon>Metazoa</taxon>
        <taxon>Chordata</taxon>
        <taxon>Craniata</taxon>
        <taxon>Vertebrata</taxon>
        <taxon>Euteleostomi</taxon>
        <taxon>Mammalia</taxon>
        <taxon>Eutheria</taxon>
        <taxon>Euarchontoglires</taxon>
        <taxon>Glires</taxon>
        <taxon>Rodentia</taxon>
        <taxon>Hystricomorpha</taxon>
        <taxon>Bathyergidae</taxon>
        <taxon>Fukomys</taxon>
    </lineage>
</organism>
<dbReference type="PANTHER" id="PTHR15592">
    <property type="entry name" value="MATRIN 3/NUCLEAR PROTEIN 220-RELATED"/>
    <property type="match status" value="1"/>
</dbReference>
<feature type="signal peptide" evidence="2">
    <location>
        <begin position="1"/>
        <end position="21"/>
    </location>
</feature>
<dbReference type="GO" id="GO:0003676">
    <property type="term" value="F:nucleic acid binding"/>
    <property type="evidence" value="ECO:0007669"/>
    <property type="project" value="InterPro"/>
</dbReference>
<dbReference type="EMBL" id="KN123488">
    <property type="protein sequence ID" value="KFO24846.1"/>
    <property type="molecule type" value="Genomic_DNA"/>
</dbReference>
<proteinExistence type="predicted"/>
<reference evidence="3 4" key="1">
    <citation type="submission" date="2013-11" db="EMBL/GenBank/DDBJ databases">
        <title>The Damaraland mole rat (Fukomys damarensis) genome and evolution of African mole rats.</title>
        <authorList>
            <person name="Gladyshev V.N."/>
            <person name="Fang X."/>
        </authorList>
    </citation>
    <scope>NUCLEOTIDE SEQUENCE [LARGE SCALE GENOMIC DNA]</scope>
    <source>
        <tissue evidence="3">Liver</tissue>
    </source>
</reference>
<evidence type="ECO:0000313" key="4">
    <source>
        <dbReference type="Proteomes" id="UP000028990"/>
    </source>
</evidence>
<gene>
    <name evidence="3" type="ORF">H920_13756</name>
</gene>
<feature type="region of interest" description="Disordered" evidence="1">
    <location>
        <begin position="110"/>
        <end position="129"/>
    </location>
</feature>